<proteinExistence type="predicted"/>
<dbReference type="AlphaFoldDB" id="A0A147F2U8"/>
<keyword evidence="1" id="KW-0805">Transcription regulation</keyword>
<protein>
    <recommendedName>
        <fullName evidence="4">HTH araC/xylS-type domain-containing protein</fullName>
    </recommendedName>
</protein>
<evidence type="ECO:0000256" key="3">
    <source>
        <dbReference type="ARBA" id="ARBA00023163"/>
    </source>
</evidence>
<comment type="caution">
    <text evidence="5">The sequence shown here is derived from an EMBL/GenBank/DDBJ whole genome shotgun (WGS) entry which is preliminary data.</text>
</comment>
<evidence type="ECO:0000313" key="6">
    <source>
        <dbReference type="Proteomes" id="UP000072189"/>
    </source>
</evidence>
<dbReference type="SMART" id="SM00342">
    <property type="entry name" value="HTH_ARAC"/>
    <property type="match status" value="1"/>
</dbReference>
<organism evidence="5 6">
    <name type="scientific">Microbacterium testaceum</name>
    <name type="common">Aureobacterium testaceum</name>
    <name type="synonym">Brevibacterium testaceum</name>
    <dbReference type="NCBI Taxonomy" id="2033"/>
    <lineage>
        <taxon>Bacteria</taxon>
        <taxon>Bacillati</taxon>
        <taxon>Actinomycetota</taxon>
        <taxon>Actinomycetes</taxon>
        <taxon>Micrococcales</taxon>
        <taxon>Microbacteriaceae</taxon>
        <taxon>Microbacterium</taxon>
    </lineage>
</organism>
<dbReference type="RefSeq" id="WP_058615153.1">
    <property type="nucleotide sequence ID" value="NZ_LDRV01000127.1"/>
</dbReference>
<dbReference type="PATRIC" id="fig|2033.7.peg.602"/>
<name>A0A147F2U8_MICTE</name>
<dbReference type="InterPro" id="IPR050204">
    <property type="entry name" value="AraC_XylS_family_regulators"/>
</dbReference>
<reference evidence="5 6" key="1">
    <citation type="journal article" date="2016" name="Front. Microbiol.">
        <title>Genomic Resource of Rice Seed Associated Bacteria.</title>
        <authorList>
            <person name="Midha S."/>
            <person name="Bansal K."/>
            <person name="Sharma S."/>
            <person name="Kumar N."/>
            <person name="Patil P.P."/>
            <person name="Chaudhry V."/>
            <person name="Patil P.B."/>
        </authorList>
    </citation>
    <scope>NUCLEOTIDE SEQUENCE [LARGE SCALE GENOMIC DNA]</scope>
    <source>
        <strain evidence="5 6">RSA3</strain>
    </source>
</reference>
<dbReference type="Pfam" id="PF12833">
    <property type="entry name" value="HTH_18"/>
    <property type="match status" value="1"/>
</dbReference>
<feature type="domain" description="HTH araC/xylS-type" evidence="4">
    <location>
        <begin position="14"/>
        <end position="101"/>
    </location>
</feature>
<sequence>MRPRDVVDYADLYHRASVVIASGAMHVDLTVDRVAERTGVTRRQLERAFAAHGRSPGQMLREERLRLARMFLAADPDFSLASVAKLSGFPSERSLAHALAP</sequence>
<evidence type="ECO:0000256" key="1">
    <source>
        <dbReference type="ARBA" id="ARBA00023015"/>
    </source>
</evidence>
<evidence type="ECO:0000259" key="4">
    <source>
        <dbReference type="PROSITE" id="PS01124"/>
    </source>
</evidence>
<keyword evidence="2" id="KW-0238">DNA-binding</keyword>
<keyword evidence="3" id="KW-0804">Transcription</keyword>
<dbReference type="GO" id="GO:0043565">
    <property type="term" value="F:sequence-specific DNA binding"/>
    <property type="evidence" value="ECO:0007669"/>
    <property type="project" value="InterPro"/>
</dbReference>
<dbReference type="PANTHER" id="PTHR46796">
    <property type="entry name" value="HTH-TYPE TRANSCRIPTIONAL ACTIVATOR RHAS-RELATED"/>
    <property type="match status" value="1"/>
</dbReference>
<accession>A0A147F2U8</accession>
<dbReference type="Gene3D" id="1.10.10.60">
    <property type="entry name" value="Homeodomain-like"/>
    <property type="match status" value="1"/>
</dbReference>
<dbReference type="Proteomes" id="UP000072189">
    <property type="component" value="Unassembled WGS sequence"/>
</dbReference>
<dbReference type="InterPro" id="IPR018060">
    <property type="entry name" value="HTH_AraC"/>
</dbReference>
<dbReference type="PROSITE" id="PS01124">
    <property type="entry name" value="HTH_ARAC_FAMILY_2"/>
    <property type="match status" value="1"/>
</dbReference>
<gene>
    <name evidence="5" type="ORF">RSA3_16970</name>
</gene>
<dbReference type="EMBL" id="LDRV01000127">
    <property type="protein sequence ID" value="KTS06590.1"/>
    <property type="molecule type" value="Genomic_DNA"/>
</dbReference>
<evidence type="ECO:0000313" key="5">
    <source>
        <dbReference type="EMBL" id="KTS06590.1"/>
    </source>
</evidence>
<evidence type="ECO:0000256" key="2">
    <source>
        <dbReference type="ARBA" id="ARBA00023125"/>
    </source>
</evidence>
<dbReference type="GO" id="GO:0003700">
    <property type="term" value="F:DNA-binding transcription factor activity"/>
    <property type="evidence" value="ECO:0007669"/>
    <property type="project" value="InterPro"/>
</dbReference>